<keyword evidence="5" id="KW-1185">Reference proteome</keyword>
<reference evidence="4 5" key="1">
    <citation type="journal article" date="2024" name="G3 (Bethesda)">
        <title>Genome assembly of Hibiscus sabdariffa L. provides insights into metabolisms of medicinal natural products.</title>
        <authorList>
            <person name="Kim T."/>
        </authorList>
    </citation>
    <scope>NUCLEOTIDE SEQUENCE [LARGE SCALE GENOMIC DNA]</scope>
    <source>
        <strain evidence="4">TK-2024</strain>
        <tissue evidence="4">Old leaves</tissue>
    </source>
</reference>
<dbReference type="InterPro" id="IPR029000">
    <property type="entry name" value="Cyclophilin-like_dom_sf"/>
</dbReference>
<name>A0ABR2Q507_9ROSI</name>
<organism evidence="4 5">
    <name type="scientific">Hibiscus sabdariffa</name>
    <name type="common">roselle</name>
    <dbReference type="NCBI Taxonomy" id="183260"/>
    <lineage>
        <taxon>Eukaryota</taxon>
        <taxon>Viridiplantae</taxon>
        <taxon>Streptophyta</taxon>
        <taxon>Embryophyta</taxon>
        <taxon>Tracheophyta</taxon>
        <taxon>Spermatophyta</taxon>
        <taxon>Magnoliopsida</taxon>
        <taxon>eudicotyledons</taxon>
        <taxon>Gunneridae</taxon>
        <taxon>Pentapetalae</taxon>
        <taxon>rosids</taxon>
        <taxon>malvids</taxon>
        <taxon>Malvales</taxon>
        <taxon>Malvaceae</taxon>
        <taxon>Malvoideae</taxon>
        <taxon>Hibiscus</taxon>
    </lineage>
</organism>
<dbReference type="EC" id="5.2.1.8" evidence="2"/>
<evidence type="ECO:0000256" key="2">
    <source>
        <dbReference type="RuleBase" id="RU363019"/>
    </source>
</evidence>
<sequence length="116" mass="13231">MAGERAPVNAKMQHTTHDALNIELHCDITLRTCENFITLCECGYYNGMAFHRNIRNFMIQGGDLTGTGRGGESIWRKPFSGEQSLRLLLVQEEIKIIGVIVFVNPYSEPDEEEEKW</sequence>
<protein>
    <recommendedName>
        <fullName evidence="2">Peptidyl-prolyl cis-trans isomerase</fullName>
        <shortName evidence="2">PPIase</shortName>
        <ecNumber evidence="2">5.2.1.8</ecNumber>
    </recommendedName>
</protein>
<evidence type="ECO:0000313" key="4">
    <source>
        <dbReference type="EMBL" id="KAK8995755.1"/>
    </source>
</evidence>
<dbReference type="PRINTS" id="PR00153">
    <property type="entry name" value="CSAPPISMRASE"/>
</dbReference>
<dbReference type="Gene3D" id="2.40.100.10">
    <property type="entry name" value="Cyclophilin-like"/>
    <property type="match status" value="1"/>
</dbReference>
<dbReference type="EMBL" id="JBBPBN010000045">
    <property type="protein sequence ID" value="KAK8995755.1"/>
    <property type="molecule type" value="Genomic_DNA"/>
</dbReference>
<proteinExistence type="inferred from homology"/>
<comment type="caution">
    <text evidence="4">The sequence shown here is derived from an EMBL/GenBank/DDBJ whole genome shotgun (WGS) entry which is preliminary data.</text>
</comment>
<gene>
    <name evidence="4" type="ORF">V6N11_076014</name>
</gene>
<accession>A0ABR2Q507</accession>
<keyword evidence="2" id="KW-0413">Isomerase</keyword>
<feature type="domain" description="PPIase cyclophilin-type" evidence="3">
    <location>
        <begin position="7"/>
        <end position="116"/>
    </location>
</feature>
<keyword evidence="2" id="KW-0697">Rotamase</keyword>
<dbReference type="PANTHER" id="PTHR45625">
    <property type="entry name" value="PEPTIDYL-PROLYL CIS-TRANS ISOMERASE-RELATED"/>
    <property type="match status" value="1"/>
</dbReference>
<comment type="catalytic activity">
    <reaction evidence="2">
        <text>[protein]-peptidylproline (omega=180) = [protein]-peptidylproline (omega=0)</text>
        <dbReference type="Rhea" id="RHEA:16237"/>
        <dbReference type="Rhea" id="RHEA-COMP:10747"/>
        <dbReference type="Rhea" id="RHEA-COMP:10748"/>
        <dbReference type="ChEBI" id="CHEBI:83833"/>
        <dbReference type="ChEBI" id="CHEBI:83834"/>
        <dbReference type="EC" id="5.2.1.8"/>
    </reaction>
</comment>
<evidence type="ECO:0000313" key="5">
    <source>
        <dbReference type="Proteomes" id="UP001396334"/>
    </source>
</evidence>
<evidence type="ECO:0000256" key="1">
    <source>
        <dbReference type="ARBA" id="ARBA00023186"/>
    </source>
</evidence>
<dbReference type="SUPFAM" id="SSF50891">
    <property type="entry name" value="Cyclophilin-like"/>
    <property type="match status" value="1"/>
</dbReference>
<keyword evidence="1" id="KW-0143">Chaperone</keyword>
<dbReference type="Proteomes" id="UP001396334">
    <property type="component" value="Unassembled WGS sequence"/>
</dbReference>
<evidence type="ECO:0000259" key="3">
    <source>
        <dbReference type="PROSITE" id="PS50072"/>
    </source>
</evidence>
<comment type="similarity">
    <text evidence="2">Belongs to the cyclophilin-type PPIase family.</text>
</comment>
<dbReference type="PANTHER" id="PTHR45625:SF1">
    <property type="entry name" value="RING-TYPE E3 UBIQUITIN-PROTEIN LIGASE PPIL2"/>
    <property type="match status" value="1"/>
</dbReference>
<comment type="function">
    <text evidence="2">PPIases accelerate the folding of proteins. It catalyzes the cis-trans isomerization of proline imidic peptide bonds in oligopeptides.</text>
</comment>
<dbReference type="Pfam" id="PF00160">
    <property type="entry name" value="Pro_isomerase"/>
    <property type="match status" value="1"/>
</dbReference>
<dbReference type="PROSITE" id="PS50072">
    <property type="entry name" value="CSA_PPIASE_2"/>
    <property type="match status" value="1"/>
</dbReference>
<dbReference type="InterPro" id="IPR002130">
    <property type="entry name" value="Cyclophilin-type_PPIase_dom"/>
</dbReference>
<dbReference type="InterPro" id="IPR044666">
    <property type="entry name" value="Cyclophilin_A-like"/>
</dbReference>